<dbReference type="Gene3D" id="1.10.630.10">
    <property type="entry name" value="Cytochrome P450"/>
    <property type="match status" value="1"/>
</dbReference>
<dbReference type="PANTHER" id="PTHR24305:SF157">
    <property type="entry name" value="N-ACETYLTRYPTOPHAN 6-HYDROXYLASE IVOC-RELATED"/>
    <property type="match status" value="1"/>
</dbReference>
<dbReference type="SUPFAM" id="SSF48264">
    <property type="entry name" value="Cytochrome P450"/>
    <property type="match status" value="1"/>
</dbReference>
<dbReference type="EMBL" id="VCAU01000105">
    <property type="protein sequence ID" value="KAF9885032.1"/>
    <property type="molecule type" value="Genomic_DNA"/>
</dbReference>
<dbReference type="InterPro" id="IPR001128">
    <property type="entry name" value="Cyt_P450"/>
</dbReference>
<dbReference type="PROSITE" id="PS00086">
    <property type="entry name" value="CYTOCHROME_P450"/>
    <property type="match status" value="1"/>
</dbReference>
<dbReference type="AlphaFoldDB" id="A0AAD4CG38"/>
<keyword evidence="3 8" id="KW-0349">Heme</keyword>
<keyword evidence="9" id="KW-0472">Membrane</keyword>
<keyword evidence="4 8" id="KW-0479">Metal-binding</keyword>
<reference evidence="10" key="2">
    <citation type="submission" date="2020-02" db="EMBL/GenBank/DDBJ databases">
        <authorList>
            <person name="Gilchrist C.L.M."/>
            <person name="Chooi Y.-H."/>
        </authorList>
    </citation>
    <scope>NUCLEOTIDE SEQUENCE</scope>
    <source>
        <strain evidence="10">MST-FP2251</strain>
    </source>
</reference>
<dbReference type="GO" id="GO:0016705">
    <property type="term" value="F:oxidoreductase activity, acting on paired donors, with incorporation or reduction of molecular oxygen"/>
    <property type="evidence" value="ECO:0007669"/>
    <property type="project" value="InterPro"/>
</dbReference>
<sequence length="555" mass="62565">MSTALATMYASTAYQQLTGMKQTCTRISLPLEDASTSIFEAAGGKQSFVGSTHPSLDSDHQLDRQKLQPGFSSKYGDVSITSTIWVAVVIVMYMVLLLSRIFRSPIWRIPGPKVTAFTRIYEFYYNALKANTYSYRILALHQSYGPIVRVNPNEVHIDDPDFGLHFGTNLLKQKDPWYYNTRVSSATAIVTELEYHKLRRTTEAAELVPRLMGQGPAVIQTKSKLLCRRLRQYARHRAPVNLSNGFRSIARDCLSIIFTGTCNELLVQEDLGHQDLIWSRGVFRYLALTRQLPSLVGLEKYLPARAFQYFFPLLYAKQRLERFVTGRVREGSLSDGSKCFAQGVASGKTPVDLNGVVDEVVGSFVAGSEAIGHSLTHIAYHLMQQPGLVAQLREELERNGFDTGISPRQIHRRFPLLVEGFRTQRGNTFRFPRVAEQDMEYSGYFIPAGTVISMTPLDTNLNHEIFPNPDIFQPTRWLGPECDKLDRYLSTFGYGSRKCLAATFNVMMIEYVLAFTVSQFDIAPLHDQVEWPQDGSLEMFPPHSALGLMAHVSLA</sequence>
<accession>A0AAD4CG38</accession>
<evidence type="ECO:0000256" key="3">
    <source>
        <dbReference type="ARBA" id="ARBA00022617"/>
    </source>
</evidence>
<comment type="similarity">
    <text evidence="2 8">Belongs to the cytochrome P450 family.</text>
</comment>
<dbReference type="GO" id="GO:0020037">
    <property type="term" value="F:heme binding"/>
    <property type="evidence" value="ECO:0007669"/>
    <property type="project" value="InterPro"/>
</dbReference>
<proteinExistence type="inferred from homology"/>
<keyword evidence="5 8" id="KW-0560">Oxidoreductase</keyword>
<evidence type="ECO:0000313" key="10">
    <source>
        <dbReference type="EMBL" id="KAF9885032.1"/>
    </source>
</evidence>
<name>A0AAD4CG38_ASPNN</name>
<evidence type="ECO:0000313" key="11">
    <source>
        <dbReference type="Proteomes" id="UP001194746"/>
    </source>
</evidence>
<dbReference type="PANTHER" id="PTHR24305">
    <property type="entry name" value="CYTOCHROME P450"/>
    <property type="match status" value="1"/>
</dbReference>
<evidence type="ECO:0000256" key="6">
    <source>
        <dbReference type="ARBA" id="ARBA00023004"/>
    </source>
</evidence>
<evidence type="ECO:0008006" key="12">
    <source>
        <dbReference type="Google" id="ProtNLM"/>
    </source>
</evidence>
<evidence type="ECO:0000256" key="9">
    <source>
        <dbReference type="SAM" id="Phobius"/>
    </source>
</evidence>
<organism evidence="10 11">
    <name type="scientific">Aspergillus nanangensis</name>
    <dbReference type="NCBI Taxonomy" id="2582783"/>
    <lineage>
        <taxon>Eukaryota</taxon>
        <taxon>Fungi</taxon>
        <taxon>Dikarya</taxon>
        <taxon>Ascomycota</taxon>
        <taxon>Pezizomycotina</taxon>
        <taxon>Eurotiomycetes</taxon>
        <taxon>Eurotiomycetidae</taxon>
        <taxon>Eurotiales</taxon>
        <taxon>Aspergillaceae</taxon>
        <taxon>Aspergillus</taxon>
        <taxon>Aspergillus subgen. Circumdati</taxon>
    </lineage>
</organism>
<keyword evidence="9" id="KW-1133">Transmembrane helix</keyword>
<evidence type="ECO:0000256" key="4">
    <source>
        <dbReference type="ARBA" id="ARBA00022723"/>
    </source>
</evidence>
<dbReference type="InterPro" id="IPR036396">
    <property type="entry name" value="Cyt_P450_sf"/>
</dbReference>
<dbReference type="InterPro" id="IPR050121">
    <property type="entry name" value="Cytochrome_P450_monoxygenase"/>
</dbReference>
<protein>
    <recommendedName>
        <fullName evidence="12">Cytochrome P450</fullName>
    </recommendedName>
</protein>
<evidence type="ECO:0000256" key="1">
    <source>
        <dbReference type="ARBA" id="ARBA00001971"/>
    </source>
</evidence>
<dbReference type="PRINTS" id="PR00359">
    <property type="entry name" value="BP450"/>
</dbReference>
<dbReference type="GO" id="GO:0004497">
    <property type="term" value="F:monooxygenase activity"/>
    <property type="evidence" value="ECO:0007669"/>
    <property type="project" value="UniProtKB-KW"/>
</dbReference>
<keyword evidence="6 8" id="KW-0408">Iron</keyword>
<dbReference type="GO" id="GO:0005506">
    <property type="term" value="F:iron ion binding"/>
    <property type="evidence" value="ECO:0007669"/>
    <property type="project" value="InterPro"/>
</dbReference>
<keyword evidence="7 8" id="KW-0503">Monooxygenase</keyword>
<evidence type="ECO:0000256" key="7">
    <source>
        <dbReference type="ARBA" id="ARBA00023033"/>
    </source>
</evidence>
<keyword evidence="11" id="KW-1185">Reference proteome</keyword>
<keyword evidence="9" id="KW-0812">Transmembrane</keyword>
<evidence type="ECO:0000256" key="2">
    <source>
        <dbReference type="ARBA" id="ARBA00010617"/>
    </source>
</evidence>
<evidence type="ECO:0000256" key="8">
    <source>
        <dbReference type="RuleBase" id="RU000461"/>
    </source>
</evidence>
<dbReference type="InterPro" id="IPR002397">
    <property type="entry name" value="Cyt_P450_B"/>
</dbReference>
<feature type="transmembrane region" description="Helical" evidence="9">
    <location>
        <begin position="78"/>
        <end position="98"/>
    </location>
</feature>
<comment type="cofactor">
    <cofactor evidence="1">
        <name>heme</name>
        <dbReference type="ChEBI" id="CHEBI:30413"/>
    </cofactor>
</comment>
<evidence type="ECO:0000256" key="5">
    <source>
        <dbReference type="ARBA" id="ARBA00023002"/>
    </source>
</evidence>
<comment type="caution">
    <text evidence="10">The sequence shown here is derived from an EMBL/GenBank/DDBJ whole genome shotgun (WGS) entry which is preliminary data.</text>
</comment>
<dbReference type="InterPro" id="IPR017972">
    <property type="entry name" value="Cyt_P450_CS"/>
</dbReference>
<gene>
    <name evidence="10" type="ORF">FE257_000763</name>
</gene>
<dbReference type="Pfam" id="PF00067">
    <property type="entry name" value="p450"/>
    <property type="match status" value="1"/>
</dbReference>
<dbReference type="Proteomes" id="UP001194746">
    <property type="component" value="Unassembled WGS sequence"/>
</dbReference>
<reference evidence="10" key="1">
    <citation type="journal article" date="2019" name="Beilstein J. Org. Chem.">
        <title>Nanangenines: drimane sesquiterpenoids as the dominant metabolite cohort of a novel Australian fungus, Aspergillus nanangensis.</title>
        <authorList>
            <person name="Lacey H.J."/>
            <person name="Gilchrist C.L.M."/>
            <person name="Crombie A."/>
            <person name="Kalaitzis J.A."/>
            <person name="Vuong D."/>
            <person name="Rutledge P.J."/>
            <person name="Turner P."/>
            <person name="Pitt J.I."/>
            <person name="Lacey E."/>
            <person name="Chooi Y.H."/>
            <person name="Piggott A.M."/>
        </authorList>
    </citation>
    <scope>NUCLEOTIDE SEQUENCE</scope>
    <source>
        <strain evidence="10">MST-FP2251</strain>
    </source>
</reference>